<dbReference type="InterPro" id="IPR009071">
    <property type="entry name" value="HMG_box_dom"/>
</dbReference>
<sequence>MKIHTTLLLPIVSGLHGGTAYLPFQWPLLDIPGRAAIRDSATPTHLSNSVPVVQHPHMTHLHPLLSYSPEAFSPQRASPGFSPEPGMSRSPHTACYPVSPGGMTPIPHPLGWLPGQPMYPIAGGFSPAALAMNASMSSLVSSSFSPRLVPTPQSSVPHPAAVKQEPGCSNSQHPGKSPSSSEHDKEDERKPHIKKPLNAFMLYMREERPKVVAQCKVKESATINQILGQRWHSLSKEEQAKYYDLARKERLLHSKLYPNWSARDNYGKKKKRKRAKSETQLEGAPAADDFPPQLKKPREETPHTHTPLTHISHTRPHLTHPHTVSHLTHTNLSQASPASSLDSPATPTTALASPAGPAATHTEHTHSSYSYSGHGSPYGEQLQPLSLTTKSQRTIHSVNRNTTTPGPSTPSSTDTPTSSPPTASSRRSPQPPPLVSRPFLVPPPTSSQR</sequence>
<feature type="chain" id="PRO_5043552815" description="HMG box domain-containing protein" evidence="11">
    <location>
        <begin position="21"/>
        <end position="449"/>
    </location>
</feature>
<evidence type="ECO:0000256" key="8">
    <source>
        <dbReference type="ARBA" id="ARBA00023242"/>
    </source>
</evidence>
<keyword evidence="4" id="KW-0805">Transcription regulation</keyword>
<feature type="region of interest" description="Disordered" evidence="10">
    <location>
        <begin position="74"/>
        <end position="95"/>
    </location>
</feature>
<accession>A0AAV9SCS3</accession>
<feature type="compositionally biased region" description="Polar residues" evidence="10">
    <location>
        <begin position="325"/>
        <end position="343"/>
    </location>
</feature>
<evidence type="ECO:0000256" key="5">
    <source>
        <dbReference type="ARBA" id="ARBA00023125"/>
    </source>
</evidence>
<dbReference type="GO" id="GO:0000785">
    <property type="term" value="C:chromatin"/>
    <property type="evidence" value="ECO:0007669"/>
    <property type="project" value="TreeGrafter"/>
</dbReference>
<dbReference type="GO" id="GO:1990907">
    <property type="term" value="C:beta-catenin-TCF complex"/>
    <property type="evidence" value="ECO:0007669"/>
    <property type="project" value="TreeGrafter"/>
</dbReference>
<dbReference type="Pfam" id="PF08347">
    <property type="entry name" value="CTNNB1_binding"/>
    <property type="match status" value="1"/>
</dbReference>
<organism evidence="13 14">
    <name type="scientific">Crenichthys baileyi</name>
    <name type="common">White River springfish</name>
    <dbReference type="NCBI Taxonomy" id="28760"/>
    <lineage>
        <taxon>Eukaryota</taxon>
        <taxon>Metazoa</taxon>
        <taxon>Chordata</taxon>
        <taxon>Craniata</taxon>
        <taxon>Vertebrata</taxon>
        <taxon>Euteleostomi</taxon>
        <taxon>Actinopterygii</taxon>
        <taxon>Neopterygii</taxon>
        <taxon>Teleostei</taxon>
        <taxon>Neoteleostei</taxon>
        <taxon>Acanthomorphata</taxon>
        <taxon>Ovalentaria</taxon>
        <taxon>Atherinomorphae</taxon>
        <taxon>Cyprinodontiformes</taxon>
        <taxon>Goodeidae</taxon>
        <taxon>Crenichthys</taxon>
    </lineage>
</organism>
<evidence type="ECO:0000256" key="4">
    <source>
        <dbReference type="ARBA" id="ARBA00023015"/>
    </source>
</evidence>
<dbReference type="GO" id="GO:0000981">
    <property type="term" value="F:DNA-binding transcription factor activity, RNA polymerase II-specific"/>
    <property type="evidence" value="ECO:0007669"/>
    <property type="project" value="TreeGrafter"/>
</dbReference>
<keyword evidence="14" id="KW-1185">Reference proteome</keyword>
<reference evidence="13 14" key="1">
    <citation type="submission" date="2021-06" db="EMBL/GenBank/DDBJ databases">
        <authorList>
            <person name="Palmer J.M."/>
        </authorList>
    </citation>
    <scope>NUCLEOTIDE SEQUENCE [LARGE SCALE GENOMIC DNA]</scope>
    <source>
        <strain evidence="13 14">MEX-2019</strain>
        <tissue evidence="13">Muscle</tissue>
    </source>
</reference>
<feature type="compositionally biased region" description="Low complexity" evidence="10">
    <location>
        <begin position="367"/>
        <end position="380"/>
    </location>
</feature>
<dbReference type="SMART" id="SM00398">
    <property type="entry name" value="HMG"/>
    <property type="match status" value="1"/>
</dbReference>
<feature type="domain" description="HMG box" evidence="12">
    <location>
        <begin position="193"/>
        <end position="261"/>
    </location>
</feature>
<dbReference type="Pfam" id="PF00505">
    <property type="entry name" value="HMG_box"/>
    <property type="match status" value="1"/>
</dbReference>
<feature type="compositionally biased region" description="Pro residues" evidence="10">
    <location>
        <begin position="429"/>
        <end position="449"/>
    </location>
</feature>
<dbReference type="Gene3D" id="1.10.30.10">
    <property type="entry name" value="High mobility group box domain"/>
    <property type="match status" value="1"/>
</dbReference>
<feature type="compositionally biased region" description="Low complexity" evidence="10">
    <location>
        <begin position="402"/>
        <end position="428"/>
    </location>
</feature>
<keyword evidence="11" id="KW-0732">Signal</keyword>
<feature type="compositionally biased region" description="Basic and acidic residues" evidence="10">
    <location>
        <begin position="181"/>
        <end position="190"/>
    </location>
</feature>
<feature type="region of interest" description="Disordered" evidence="10">
    <location>
        <begin position="142"/>
        <end position="193"/>
    </location>
</feature>
<evidence type="ECO:0000256" key="3">
    <source>
        <dbReference type="ARBA" id="ARBA00022687"/>
    </source>
</evidence>
<dbReference type="PANTHER" id="PTHR10373">
    <property type="entry name" value="TRANSCRIPTION FACTOR 7 FAMILY MEMBER"/>
    <property type="match status" value="1"/>
</dbReference>
<proteinExistence type="inferred from homology"/>
<feature type="region of interest" description="Disordered" evidence="10">
    <location>
        <begin position="260"/>
        <end position="382"/>
    </location>
</feature>
<evidence type="ECO:0000256" key="11">
    <source>
        <dbReference type="SAM" id="SignalP"/>
    </source>
</evidence>
<comment type="similarity">
    <text evidence="2">Belongs to the TCF/LEF family.</text>
</comment>
<evidence type="ECO:0000256" key="2">
    <source>
        <dbReference type="ARBA" id="ARBA00006569"/>
    </source>
</evidence>
<keyword evidence="8 9" id="KW-0539">Nucleus</keyword>
<dbReference type="Proteomes" id="UP001311232">
    <property type="component" value="Unassembled WGS sequence"/>
</dbReference>
<dbReference type="InterPro" id="IPR036910">
    <property type="entry name" value="HMG_box_dom_sf"/>
</dbReference>
<name>A0AAV9SCS3_9TELE</name>
<feature type="DNA-binding region" description="HMG box" evidence="9">
    <location>
        <begin position="193"/>
        <end position="261"/>
    </location>
</feature>
<gene>
    <name evidence="13" type="ORF">CRENBAI_014609</name>
</gene>
<protein>
    <recommendedName>
        <fullName evidence="12">HMG box domain-containing protein</fullName>
    </recommendedName>
</protein>
<dbReference type="GO" id="GO:0071664">
    <property type="term" value="C:catenin-TCF7L2 complex"/>
    <property type="evidence" value="ECO:0007669"/>
    <property type="project" value="TreeGrafter"/>
</dbReference>
<dbReference type="EMBL" id="JAHHUM010000607">
    <property type="protein sequence ID" value="KAK5618647.1"/>
    <property type="molecule type" value="Genomic_DNA"/>
</dbReference>
<evidence type="ECO:0000256" key="6">
    <source>
        <dbReference type="ARBA" id="ARBA00023159"/>
    </source>
</evidence>
<feature type="compositionally biased region" description="Polar residues" evidence="10">
    <location>
        <begin position="167"/>
        <end position="180"/>
    </location>
</feature>
<evidence type="ECO:0000256" key="1">
    <source>
        <dbReference type="ARBA" id="ARBA00004123"/>
    </source>
</evidence>
<evidence type="ECO:0000256" key="10">
    <source>
        <dbReference type="SAM" id="MobiDB-lite"/>
    </source>
</evidence>
<dbReference type="CDD" id="cd21996">
    <property type="entry name" value="HMG-box_TCF7-like"/>
    <property type="match status" value="1"/>
</dbReference>
<evidence type="ECO:0000313" key="14">
    <source>
        <dbReference type="Proteomes" id="UP001311232"/>
    </source>
</evidence>
<dbReference type="PROSITE" id="PS50118">
    <property type="entry name" value="HMG_BOX_2"/>
    <property type="match status" value="1"/>
</dbReference>
<dbReference type="GO" id="GO:0000978">
    <property type="term" value="F:RNA polymerase II cis-regulatory region sequence-specific DNA binding"/>
    <property type="evidence" value="ECO:0007669"/>
    <property type="project" value="TreeGrafter"/>
</dbReference>
<feature type="signal peptide" evidence="11">
    <location>
        <begin position="1"/>
        <end position="20"/>
    </location>
</feature>
<comment type="subcellular location">
    <subcellularLocation>
        <location evidence="1">Nucleus</location>
    </subcellularLocation>
</comment>
<comment type="caution">
    <text evidence="13">The sequence shown here is derived from an EMBL/GenBank/DDBJ whole genome shotgun (WGS) entry which is preliminary data.</text>
</comment>
<evidence type="ECO:0000313" key="13">
    <source>
        <dbReference type="EMBL" id="KAK5618647.1"/>
    </source>
</evidence>
<feature type="compositionally biased region" description="Low complexity" evidence="10">
    <location>
        <begin position="344"/>
        <end position="360"/>
    </location>
</feature>
<keyword evidence="5 9" id="KW-0238">DNA-binding</keyword>
<feature type="region of interest" description="Disordered" evidence="10">
    <location>
        <begin position="397"/>
        <end position="449"/>
    </location>
</feature>
<dbReference type="InterPro" id="IPR013558">
    <property type="entry name" value="CTNNB1-bd_N"/>
</dbReference>
<dbReference type="FunFam" id="1.10.30.10:FF:000001">
    <property type="entry name" value="transcription factor 7 isoform X2"/>
    <property type="match status" value="1"/>
</dbReference>
<dbReference type="GO" id="GO:0060070">
    <property type="term" value="P:canonical Wnt signaling pathway"/>
    <property type="evidence" value="ECO:0007669"/>
    <property type="project" value="TreeGrafter"/>
</dbReference>
<evidence type="ECO:0000256" key="9">
    <source>
        <dbReference type="PROSITE-ProRule" id="PRU00267"/>
    </source>
</evidence>
<dbReference type="PANTHER" id="PTHR10373:SF32">
    <property type="entry name" value="TRANSCRIPTION FACTOR 7-LIKE 2"/>
    <property type="match status" value="1"/>
</dbReference>
<dbReference type="AlphaFoldDB" id="A0AAV9SCS3"/>
<dbReference type="SUPFAM" id="SSF47095">
    <property type="entry name" value="HMG-box"/>
    <property type="match status" value="1"/>
</dbReference>
<evidence type="ECO:0000259" key="12">
    <source>
        <dbReference type="PROSITE" id="PS50118"/>
    </source>
</evidence>
<keyword evidence="6" id="KW-0010">Activator</keyword>
<dbReference type="InterPro" id="IPR024940">
    <property type="entry name" value="TCF/LEF"/>
</dbReference>
<keyword evidence="3" id="KW-0879">Wnt signaling pathway</keyword>
<keyword evidence="7" id="KW-0804">Transcription</keyword>
<evidence type="ECO:0000256" key="7">
    <source>
        <dbReference type="ARBA" id="ARBA00023163"/>
    </source>
</evidence>